<dbReference type="CDD" id="cd12418">
    <property type="entry name" value="RRM_Aly_REF_like"/>
    <property type="match status" value="1"/>
</dbReference>
<feature type="compositionally biased region" description="Polar residues" evidence="3">
    <location>
        <begin position="133"/>
        <end position="152"/>
    </location>
</feature>
<evidence type="ECO:0000259" key="4">
    <source>
        <dbReference type="PROSITE" id="PS50102"/>
    </source>
</evidence>
<dbReference type="Gene3D" id="3.30.70.330">
    <property type="match status" value="1"/>
</dbReference>
<proteinExistence type="predicted"/>
<dbReference type="SUPFAM" id="SSF54928">
    <property type="entry name" value="RNA-binding domain, RBD"/>
    <property type="match status" value="1"/>
</dbReference>
<evidence type="ECO:0000256" key="3">
    <source>
        <dbReference type="SAM" id="MobiDB-lite"/>
    </source>
</evidence>
<dbReference type="PANTHER" id="PTHR19965:SF82">
    <property type="entry name" value="THO COMPLEX SUBUNIT 4"/>
    <property type="match status" value="1"/>
</dbReference>
<dbReference type="InterPro" id="IPR000504">
    <property type="entry name" value="RRM_dom"/>
</dbReference>
<dbReference type="SMART" id="SM00360">
    <property type="entry name" value="RRM"/>
    <property type="match status" value="1"/>
</dbReference>
<evidence type="ECO:0000256" key="2">
    <source>
        <dbReference type="PROSITE-ProRule" id="PRU00176"/>
    </source>
</evidence>
<keyword evidence="1 2" id="KW-0694">RNA-binding</keyword>
<organism evidence="5 6">
    <name type="scientific">Favolaschia claudopus</name>
    <dbReference type="NCBI Taxonomy" id="2862362"/>
    <lineage>
        <taxon>Eukaryota</taxon>
        <taxon>Fungi</taxon>
        <taxon>Dikarya</taxon>
        <taxon>Basidiomycota</taxon>
        <taxon>Agaricomycotina</taxon>
        <taxon>Agaricomycetes</taxon>
        <taxon>Agaricomycetidae</taxon>
        <taxon>Agaricales</taxon>
        <taxon>Marasmiineae</taxon>
        <taxon>Mycenaceae</taxon>
        <taxon>Favolaschia</taxon>
    </lineage>
</organism>
<dbReference type="AlphaFoldDB" id="A0AAW0D254"/>
<comment type="caution">
    <text evidence="5">The sequence shown here is derived from an EMBL/GenBank/DDBJ whole genome shotgun (WGS) entry which is preliminary data.</text>
</comment>
<dbReference type="InterPro" id="IPR012677">
    <property type="entry name" value="Nucleotide-bd_a/b_plait_sf"/>
</dbReference>
<dbReference type="InterPro" id="IPR035979">
    <property type="entry name" value="RBD_domain_sf"/>
</dbReference>
<gene>
    <name evidence="5" type="ORF">R3P38DRAFT_2880944</name>
</gene>
<dbReference type="Proteomes" id="UP001362999">
    <property type="component" value="Unassembled WGS sequence"/>
</dbReference>
<dbReference type="GO" id="GO:0005634">
    <property type="term" value="C:nucleus"/>
    <property type="evidence" value="ECO:0007669"/>
    <property type="project" value="TreeGrafter"/>
</dbReference>
<dbReference type="EMBL" id="JAWWNJ010000011">
    <property type="protein sequence ID" value="KAK7044806.1"/>
    <property type="molecule type" value="Genomic_DNA"/>
</dbReference>
<feature type="compositionally biased region" description="Polar residues" evidence="3">
    <location>
        <begin position="223"/>
        <end position="234"/>
    </location>
</feature>
<dbReference type="PANTHER" id="PTHR19965">
    <property type="entry name" value="RNA AND EXPORT FACTOR BINDING PROTEIN"/>
    <property type="match status" value="1"/>
</dbReference>
<dbReference type="SMART" id="SM01218">
    <property type="entry name" value="FoP_duplication"/>
    <property type="match status" value="1"/>
</dbReference>
<sequence>MASFRANRGTRKPYTRPAPRNTDGQWLHDMADDEGTPFNGNLASHPRGPSAPSSRLVVSNLHYEITPKDLTAIFGQIGTLVSEPQIRYDRSGRSSGTATVSFETLAEATRAKNQYDGILAKGQPMTIVFDLTQPRQPRVRSSSAPTTSSLLNRIQKPPLLDRLSGSKDDSAVTRGPRGAGPVRTLRGSQKPARGGKPGAPKRQPKAPKTAQDLDKELDDFMGDNSTPEVQNTVPTEDVEMA</sequence>
<feature type="domain" description="RRM" evidence="4">
    <location>
        <begin position="54"/>
        <end position="132"/>
    </location>
</feature>
<dbReference type="Pfam" id="PF13865">
    <property type="entry name" value="FoP_duplication"/>
    <property type="match status" value="1"/>
</dbReference>
<dbReference type="GO" id="GO:0003729">
    <property type="term" value="F:mRNA binding"/>
    <property type="evidence" value="ECO:0007669"/>
    <property type="project" value="TreeGrafter"/>
</dbReference>
<evidence type="ECO:0000313" key="6">
    <source>
        <dbReference type="Proteomes" id="UP001362999"/>
    </source>
</evidence>
<keyword evidence="6" id="KW-1185">Reference proteome</keyword>
<dbReference type="Pfam" id="PF00076">
    <property type="entry name" value="RRM_1"/>
    <property type="match status" value="1"/>
</dbReference>
<name>A0AAW0D254_9AGAR</name>
<dbReference type="InterPro" id="IPR025715">
    <property type="entry name" value="FoP_C"/>
</dbReference>
<feature type="region of interest" description="Disordered" evidence="3">
    <location>
        <begin position="1"/>
        <end position="53"/>
    </location>
</feature>
<evidence type="ECO:0000256" key="1">
    <source>
        <dbReference type="ARBA" id="ARBA00022884"/>
    </source>
</evidence>
<protein>
    <submittedName>
        <fullName evidence="5">THO complex subunit 4-A</fullName>
    </submittedName>
</protein>
<feature type="region of interest" description="Disordered" evidence="3">
    <location>
        <begin position="132"/>
        <end position="241"/>
    </location>
</feature>
<dbReference type="InterPro" id="IPR051229">
    <property type="entry name" value="ALYREF_mRNA_export"/>
</dbReference>
<evidence type="ECO:0000313" key="5">
    <source>
        <dbReference type="EMBL" id="KAK7044806.1"/>
    </source>
</evidence>
<accession>A0AAW0D254</accession>
<dbReference type="PROSITE" id="PS50102">
    <property type="entry name" value="RRM"/>
    <property type="match status" value="1"/>
</dbReference>
<reference evidence="5 6" key="1">
    <citation type="journal article" date="2024" name="J Genomics">
        <title>Draft genome sequencing and assembly of Favolaschia claudopus CIRM-BRFM 2984 isolated from oak limbs.</title>
        <authorList>
            <person name="Navarro D."/>
            <person name="Drula E."/>
            <person name="Chaduli D."/>
            <person name="Cazenave R."/>
            <person name="Ahrendt S."/>
            <person name="Wang J."/>
            <person name="Lipzen A."/>
            <person name="Daum C."/>
            <person name="Barry K."/>
            <person name="Grigoriev I.V."/>
            <person name="Favel A."/>
            <person name="Rosso M.N."/>
            <person name="Martin F."/>
        </authorList>
    </citation>
    <scope>NUCLEOTIDE SEQUENCE [LARGE SCALE GENOMIC DNA]</scope>
    <source>
        <strain evidence="5 6">CIRM-BRFM 2984</strain>
    </source>
</reference>